<evidence type="ECO:0000313" key="2">
    <source>
        <dbReference type="Proteomes" id="UP000178106"/>
    </source>
</evidence>
<dbReference type="Proteomes" id="UP000178106">
    <property type="component" value="Unassembled WGS sequence"/>
</dbReference>
<accession>A0A1G2DXE5</accession>
<dbReference type="AlphaFoldDB" id="A0A1G2DXE5"/>
<sequence length="108" mass="12410">MDSSLIHPPFSKDQILHLTRTHVGLFIDGEEKRRGMIIGVNLAPADIEYSVIIEIDFSEYESCVLGYSDEQKNWVIIDKYVFDDLWRKTMTTGVVEVKRTIPATYDGQ</sequence>
<gene>
    <name evidence="1" type="ORF">A2494_01855</name>
</gene>
<comment type="caution">
    <text evidence="1">The sequence shown here is derived from an EMBL/GenBank/DDBJ whole genome shotgun (WGS) entry which is preliminary data.</text>
</comment>
<proteinExistence type="predicted"/>
<evidence type="ECO:0000313" key="1">
    <source>
        <dbReference type="EMBL" id="OGZ18235.1"/>
    </source>
</evidence>
<name>A0A1G2DXE5_9BACT</name>
<organism evidence="1 2">
    <name type="scientific">Candidatus Lloydbacteria bacterium RIFOXYC12_FULL_46_25</name>
    <dbReference type="NCBI Taxonomy" id="1798670"/>
    <lineage>
        <taxon>Bacteria</taxon>
        <taxon>Candidatus Lloydiibacteriota</taxon>
    </lineage>
</organism>
<protein>
    <submittedName>
        <fullName evidence="1">Uncharacterized protein</fullName>
    </submittedName>
</protein>
<dbReference type="EMBL" id="MHLU01000102">
    <property type="protein sequence ID" value="OGZ18235.1"/>
    <property type="molecule type" value="Genomic_DNA"/>
</dbReference>
<reference evidence="1 2" key="1">
    <citation type="journal article" date="2016" name="Nat. Commun.">
        <title>Thousands of microbial genomes shed light on interconnected biogeochemical processes in an aquifer system.</title>
        <authorList>
            <person name="Anantharaman K."/>
            <person name="Brown C.T."/>
            <person name="Hug L.A."/>
            <person name="Sharon I."/>
            <person name="Castelle C.J."/>
            <person name="Probst A.J."/>
            <person name="Thomas B.C."/>
            <person name="Singh A."/>
            <person name="Wilkins M.J."/>
            <person name="Karaoz U."/>
            <person name="Brodie E.L."/>
            <person name="Williams K.H."/>
            <person name="Hubbard S.S."/>
            <person name="Banfield J.F."/>
        </authorList>
    </citation>
    <scope>NUCLEOTIDE SEQUENCE [LARGE SCALE GENOMIC DNA]</scope>
</reference>